<dbReference type="Proteomes" id="UP000886998">
    <property type="component" value="Unassembled WGS sequence"/>
</dbReference>
<protein>
    <submittedName>
        <fullName evidence="2">Uncharacterized protein</fullName>
    </submittedName>
</protein>
<keyword evidence="3" id="KW-1185">Reference proteome</keyword>
<dbReference type="EMBL" id="BMAV01027477">
    <property type="protein sequence ID" value="GFS59672.1"/>
    <property type="molecule type" value="Genomic_DNA"/>
</dbReference>
<evidence type="ECO:0000313" key="2">
    <source>
        <dbReference type="EMBL" id="GFS59672.1"/>
    </source>
</evidence>
<comment type="caution">
    <text evidence="2">The sequence shown here is derived from an EMBL/GenBank/DDBJ whole genome shotgun (WGS) entry which is preliminary data.</text>
</comment>
<organism evidence="2 3">
    <name type="scientific">Trichonephila inaurata madagascariensis</name>
    <dbReference type="NCBI Taxonomy" id="2747483"/>
    <lineage>
        <taxon>Eukaryota</taxon>
        <taxon>Metazoa</taxon>
        <taxon>Ecdysozoa</taxon>
        <taxon>Arthropoda</taxon>
        <taxon>Chelicerata</taxon>
        <taxon>Arachnida</taxon>
        <taxon>Araneae</taxon>
        <taxon>Araneomorphae</taxon>
        <taxon>Entelegynae</taxon>
        <taxon>Araneoidea</taxon>
        <taxon>Nephilidae</taxon>
        <taxon>Trichonephila</taxon>
        <taxon>Trichonephila inaurata</taxon>
    </lineage>
</organism>
<evidence type="ECO:0000256" key="1">
    <source>
        <dbReference type="SAM" id="MobiDB-lite"/>
    </source>
</evidence>
<sequence length="90" mass="10035">MRGRGRSPGGLLQVVPRQSPGNTSAEQLEQCAPPGVLELLASHWQRLWHPAVLGQKQRGHTERALPYSHCASRLKCADEYLHVSIMNPSW</sequence>
<feature type="region of interest" description="Disordered" evidence="1">
    <location>
        <begin position="1"/>
        <end position="27"/>
    </location>
</feature>
<accession>A0A8X6K306</accession>
<evidence type="ECO:0000313" key="3">
    <source>
        <dbReference type="Proteomes" id="UP000886998"/>
    </source>
</evidence>
<name>A0A8X6K306_9ARAC</name>
<gene>
    <name evidence="2" type="ORF">TNIN_409801</name>
</gene>
<reference evidence="2" key="1">
    <citation type="submission" date="2020-08" db="EMBL/GenBank/DDBJ databases">
        <title>Multicomponent nature underlies the extraordinary mechanical properties of spider dragline silk.</title>
        <authorList>
            <person name="Kono N."/>
            <person name="Nakamura H."/>
            <person name="Mori M."/>
            <person name="Yoshida Y."/>
            <person name="Ohtoshi R."/>
            <person name="Malay A.D."/>
            <person name="Moran D.A.P."/>
            <person name="Tomita M."/>
            <person name="Numata K."/>
            <person name="Arakawa K."/>
        </authorList>
    </citation>
    <scope>NUCLEOTIDE SEQUENCE</scope>
</reference>
<proteinExistence type="predicted"/>
<dbReference type="AlphaFoldDB" id="A0A8X6K306"/>